<dbReference type="AlphaFoldDB" id="A0AAD3HC19"/>
<protein>
    <submittedName>
        <fullName evidence="4">Uncharacterized protein</fullName>
    </submittedName>
</protein>
<dbReference type="Proteomes" id="UP001054902">
    <property type="component" value="Unassembled WGS sequence"/>
</dbReference>
<feature type="transmembrane region" description="Helical" evidence="2">
    <location>
        <begin position="340"/>
        <end position="362"/>
    </location>
</feature>
<evidence type="ECO:0000256" key="3">
    <source>
        <dbReference type="SAM" id="SignalP"/>
    </source>
</evidence>
<keyword evidence="2" id="KW-1133">Transmembrane helix</keyword>
<keyword evidence="5" id="KW-1185">Reference proteome</keyword>
<comment type="caution">
    <text evidence="4">The sequence shown here is derived from an EMBL/GenBank/DDBJ whole genome shotgun (WGS) entry which is preliminary data.</text>
</comment>
<feature type="compositionally biased region" description="Low complexity" evidence="1">
    <location>
        <begin position="121"/>
        <end position="145"/>
    </location>
</feature>
<feature type="region of interest" description="Disordered" evidence="1">
    <location>
        <begin position="309"/>
        <end position="333"/>
    </location>
</feature>
<evidence type="ECO:0000313" key="5">
    <source>
        <dbReference type="Proteomes" id="UP001054902"/>
    </source>
</evidence>
<feature type="compositionally biased region" description="Polar residues" evidence="1">
    <location>
        <begin position="311"/>
        <end position="333"/>
    </location>
</feature>
<feature type="signal peptide" evidence="3">
    <location>
        <begin position="1"/>
        <end position="23"/>
    </location>
</feature>
<feature type="compositionally biased region" description="Basic and acidic residues" evidence="1">
    <location>
        <begin position="28"/>
        <end position="48"/>
    </location>
</feature>
<reference evidence="4 5" key="1">
    <citation type="journal article" date="2021" name="Sci. Rep.">
        <title>The genome of the diatom Chaetoceros tenuissimus carries an ancient integrated fragment of an extant virus.</title>
        <authorList>
            <person name="Hongo Y."/>
            <person name="Kimura K."/>
            <person name="Takaki Y."/>
            <person name="Yoshida Y."/>
            <person name="Baba S."/>
            <person name="Kobayashi G."/>
            <person name="Nagasaki K."/>
            <person name="Hano T."/>
            <person name="Tomaru Y."/>
        </authorList>
    </citation>
    <scope>NUCLEOTIDE SEQUENCE [LARGE SCALE GENOMIC DNA]</scope>
    <source>
        <strain evidence="4 5">NIES-3715</strain>
    </source>
</reference>
<proteinExistence type="predicted"/>
<dbReference type="PROSITE" id="PS51257">
    <property type="entry name" value="PROKAR_LIPOPROTEIN"/>
    <property type="match status" value="1"/>
</dbReference>
<feature type="compositionally biased region" description="Low complexity" evidence="1">
    <location>
        <begin position="104"/>
        <end position="114"/>
    </location>
</feature>
<evidence type="ECO:0000313" key="4">
    <source>
        <dbReference type="EMBL" id="GFH58070.1"/>
    </source>
</evidence>
<evidence type="ECO:0000256" key="1">
    <source>
        <dbReference type="SAM" id="MobiDB-lite"/>
    </source>
</evidence>
<name>A0AAD3HC19_9STRA</name>
<sequence length="455" mass="49750">MMVSKNFSALVTLFLISCPCSQSLEVTRRVKTKSEKAASKSIKSEKSVKTKSPKSKSSKSKSSKKSWEYPKVTRSPTLQPKKQTKSPKSVNSLKGSDSHKVSKSTKVTSSPSAVGTDAIVTTSPTVRTTPSPITSSPTKSPSSSPIETLVEDAIFSPNIIQCSLVDQQEDGTSQSIETTTVSLDYAIVTSTIDDDSLNERLQTLESEIIISLEDICDSFDRNLLLHMKMKRSLQVESLTWGPMNMGESTCGPETCEISLSNEVEVVTTNEDPESDICKIISLIKNALDSILKMDSLGLDDAHLDSSYACHPTTQDDTPISSQNEPTSPNTNTNVTGKKDIGLYFVSGAMMAIIALVIMKVVISKKTHHEVEKSEHQVEIVVGEDETLCTDEGSSRFFAKTLTTGSYKFVDDQIDQNDYEENEHSSLEEIASESIVEMEVDTRSFISSISDLMNAF</sequence>
<organism evidence="4 5">
    <name type="scientific">Chaetoceros tenuissimus</name>
    <dbReference type="NCBI Taxonomy" id="426638"/>
    <lineage>
        <taxon>Eukaryota</taxon>
        <taxon>Sar</taxon>
        <taxon>Stramenopiles</taxon>
        <taxon>Ochrophyta</taxon>
        <taxon>Bacillariophyta</taxon>
        <taxon>Coscinodiscophyceae</taxon>
        <taxon>Chaetocerotophycidae</taxon>
        <taxon>Chaetocerotales</taxon>
        <taxon>Chaetocerotaceae</taxon>
        <taxon>Chaetoceros</taxon>
    </lineage>
</organism>
<accession>A0AAD3HC19</accession>
<keyword evidence="2" id="KW-0472">Membrane</keyword>
<keyword evidence="3" id="KW-0732">Signal</keyword>
<feature type="chain" id="PRO_5042284025" evidence="3">
    <location>
        <begin position="24"/>
        <end position="455"/>
    </location>
</feature>
<dbReference type="EMBL" id="BLLK01000060">
    <property type="protein sequence ID" value="GFH58070.1"/>
    <property type="molecule type" value="Genomic_DNA"/>
</dbReference>
<feature type="compositionally biased region" description="Basic residues" evidence="1">
    <location>
        <begin position="49"/>
        <end position="64"/>
    </location>
</feature>
<keyword evidence="2" id="KW-0812">Transmembrane</keyword>
<feature type="region of interest" description="Disordered" evidence="1">
    <location>
        <begin position="28"/>
        <end position="145"/>
    </location>
</feature>
<evidence type="ECO:0000256" key="2">
    <source>
        <dbReference type="SAM" id="Phobius"/>
    </source>
</evidence>
<gene>
    <name evidence="4" type="ORF">CTEN210_14546</name>
</gene>
<feature type="compositionally biased region" description="Polar residues" evidence="1">
    <location>
        <begin position="74"/>
        <end position="95"/>
    </location>
</feature>